<keyword evidence="5" id="KW-1185">Reference proteome</keyword>
<dbReference type="InterPro" id="IPR025235">
    <property type="entry name" value="DUF4178"/>
</dbReference>
<dbReference type="OrthoDB" id="1901128at2"/>
<evidence type="ECO:0000313" key="5">
    <source>
        <dbReference type="Proteomes" id="UP000036756"/>
    </source>
</evidence>
<gene>
    <name evidence="4" type="ORF">CLCY_6c01440</name>
</gene>
<organism evidence="4 5">
    <name type="scientific">Clostridium cylindrosporum DSM 605</name>
    <dbReference type="NCBI Taxonomy" id="1121307"/>
    <lineage>
        <taxon>Bacteria</taxon>
        <taxon>Bacillati</taxon>
        <taxon>Bacillota</taxon>
        <taxon>Clostridia</taxon>
        <taxon>Eubacteriales</taxon>
        <taxon>Clostridiaceae</taxon>
        <taxon>Clostridium</taxon>
    </lineage>
</organism>
<dbReference type="RefSeq" id="WP_048569336.1">
    <property type="nucleotide sequence ID" value="NZ_LFVU01000002.1"/>
</dbReference>
<feature type="compositionally biased region" description="Low complexity" evidence="1">
    <location>
        <begin position="349"/>
        <end position="371"/>
    </location>
</feature>
<reference evidence="4 5" key="1">
    <citation type="submission" date="2015-06" db="EMBL/GenBank/DDBJ databases">
        <title>Draft genome sequence of the purine-degrading Clostridium cylindrosporum HC-1 (DSM 605).</title>
        <authorList>
            <person name="Poehlein A."/>
            <person name="Schiel-Bengelsdorf B."/>
            <person name="Bengelsdorf F."/>
            <person name="Daniel R."/>
            <person name="Duerre P."/>
        </authorList>
    </citation>
    <scope>NUCLEOTIDE SEQUENCE [LARGE SCALE GENOMIC DNA]</scope>
    <source>
        <strain evidence="4 5">DSM 605</strain>
    </source>
</reference>
<feature type="region of interest" description="Disordered" evidence="1">
    <location>
        <begin position="340"/>
        <end position="371"/>
    </location>
</feature>
<dbReference type="PATRIC" id="fig|1121307.3.peg.2278"/>
<evidence type="ECO:0000256" key="1">
    <source>
        <dbReference type="SAM" id="MobiDB-lite"/>
    </source>
</evidence>
<keyword evidence="2" id="KW-0472">Membrane</keyword>
<comment type="caution">
    <text evidence="4">The sequence shown here is derived from an EMBL/GenBank/DDBJ whole genome shotgun (WGS) entry which is preliminary data.</text>
</comment>
<keyword evidence="2" id="KW-0812">Transmembrane</keyword>
<evidence type="ECO:0000313" key="4">
    <source>
        <dbReference type="EMBL" id="KMT23263.1"/>
    </source>
</evidence>
<sequence>MVKGDISLDIGSSIRISGVRYKVEGCILFEDSDGTSWAEYKIKSRSFQTLWLSVDNINDEYAVYSEESYSEEFIEKNINDKGYEKLESNSAIVLDYEGNVDVDVGEKVFYIEYENEVEELLISIEEWNGEKEYSKGYYINKNNIEKLDESNSNDTSTLYWVDKIKGHKLNKVILGAFVLVIILITVFYGTSNPNNSLSTRIALIDNFQYETSITSDLDKDIKADVYSTEKTIEEAAMQIIDELQGSIEDVQENEEDGAVAIITSDEIAIVYKGEDSKTRIQVSSREYAYASRNTLYMGSDISSHYYRSYYYTKGYTKDIRRYKNLRNSYSDYKGAKITPSNSNKYKTYSDSIRQSSVNSRSSSGDGISSGK</sequence>
<keyword evidence="2" id="KW-1133">Transmembrane helix</keyword>
<dbReference type="STRING" id="1121307.CLCY_6c01440"/>
<dbReference type="EMBL" id="LFVU01000002">
    <property type="protein sequence ID" value="KMT23263.1"/>
    <property type="molecule type" value="Genomic_DNA"/>
</dbReference>
<feature type="transmembrane region" description="Helical" evidence="2">
    <location>
        <begin position="172"/>
        <end position="190"/>
    </location>
</feature>
<evidence type="ECO:0000256" key="2">
    <source>
        <dbReference type="SAM" id="Phobius"/>
    </source>
</evidence>
<feature type="domain" description="DUF4178" evidence="3">
    <location>
        <begin position="10"/>
        <end position="140"/>
    </location>
</feature>
<evidence type="ECO:0000259" key="3">
    <source>
        <dbReference type="Pfam" id="PF13785"/>
    </source>
</evidence>
<proteinExistence type="predicted"/>
<dbReference type="Proteomes" id="UP000036756">
    <property type="component" value="Unassembled WGS sequence"/>
</dbReference>
<protein>
    <recommendedName>
        <fullName evidence="3">DUF4178 domain-containing protein</fullName>
    </recommendedName>
</protein>
<accession>A0A0J8DGH2</accession>
<dbReference type="AlphaFoldDB" id="A0A0J8DGH2"/>
<name>A0A0J8DGH2_CLOCY</name>
<dbReference type="Pfam" id="PF13785">
    <property type="entry name" value="DUF4178"/>
    <property type="match status" value="1"/>
</dbReference>